<dbReference type="AlphaFoldDB" id="A0A1P8WK53"/>
<keyword evidence="2" id="KW-1185">Reference proteome</keyword>
<name>A0A1P8WK53_9PLAN</name>
<dbReference type="EMBL" id="CP017641">
    <property type="protein sequence ID" value="APZ94416.1"/>
    <property type="molecule type" value="Genomic_DNA"/>
</dbReference>
<protein>
    <submittedName>
        <fullName evidence="1">Uncharacterized protein</fullName>
    </submittedName>
</protein>
<evidence type="ECO:0000313" key="1">
    <source>
        <dbReference type="EMBL" id="APZ94416.1"/>
    </source>
</evidence>
<reference evidence="1 2" key="1">
    <citation type="journal article" date="2016" name="Front. Microbiol.">
        <title>Fuerstia marisgermanicae gen. nov., sp. nov., an Unusual Member of the Phylum Planctomycetes from the German Wadden Sea.</title>
        <authorList>
            <person name="Kohn T."/>
            <person name="Heuer A."/>
            <person name="Jogler M."/>
            <person name="Vollmers J."/>
            <person name="Boedeker C."/>
            <person name="Bunk B."/>
            <person name="Rast P."/>
            <person name="Borchert D."/>
            <person name="Glockner I."/>
            <person name="Freese H.M."/>
            <person name="Klenk H.P."/>
            <person name="Overmann J."/>
            <person name="Kaster A.K."/>
            <person name="Rohde M."/>
            <person name="Wiegand S."/>
            <person name="Jogler C."/>
        </authorList>
    </citation>
    <scope>NUCLEOTIDE SEQUENCE [LARGE SCALE GENOMIC DNA]</scope>
    <source>
        <strain evidence="1 2">NH11</strain>
    </source>
</reference>
<gene>
    <name evidence="1" type="ORF">Fuma_04048</name>
</gene>
<organism evidence="1 2">
    <name type="scientific">Fuerstiella marisgermanici</name>
    <dbReference type="NCBI Taxonomy" id="1891926"/>
    <lineage>
        <taxon>Bacteria</taxon>
        <taxon>Pseudomonadati</taxon>
        <taxon>Planctomycetota</taxon>
        <taxon>Planctomycetia</taxon>
        <taxon>Planctomycetales</taxon>
        <taxon>Planctomycetaceae</taxon>
        <taxon>Fuerstiella</taxon>
    </lineage>
</organism>
<dbReference type="Proteomes" id="UP000187735">
    <property type="component" value="Chromosome"/>
</dbReference>
<accession>A0A1P8WK53</accession>
<dbReference type="KEGG" id="fmr:Fuma_04048"/>
<sequence length="78" mass="8434">MMRDSSGGENFRGILPPCLRESGAPVLRIALKAAVVTLVMSHFAGGETSFVDRIRAGSTFDHNMPSVPRKIFPGLNFT</sequence>
<proteinExistence type="predicted"/>
<evidence type="ECO:0000313" key="2">
    <source>
        <dbReference type="Proteomes" id="UP000187735"/>
    </source>
</evidence>